<reference evidence="2" key="1">
    <citation type="journal article" name="DNA Res.">
        <title>The physiological potential of anammox bacteria as revealed by their core genome structure.</title>
        <authorList>
            <person name="Okubo T."/>
            <person name="Toyoda A."/>
            <person name="Fukuhara K."/>
            <person name="Uchiyama I."/>
            <person name="Harigaya Y."/>
            <person name="Kuroiwa M."/>
            <person name="Suzuki T."/>
            <person name="Murakami Y."/>
            <person name="Suwa Y."/>
            <person name="Takami H."/>
        </authorList>
    </citation>
    <scope>NUCLEOTIDE SEQUENCE</scope>
    <source>
        <strain evidence="2">317325-2</strain>
    </source>
</reference>
<accession>A0A809RTQ0</accession>
<dbReference type="EMBL" id="AP021858">
    <property type="protein sequence ID" value="BBO23122.1"/>
    <property type="molecule type" value="Genomic_DNA"/>
</dbReference>
<evidence type="ECO:0000313" key="3">
    <source>
        <dbReference type="Proteomes" id="UP000662873"/>
    </source>
</evidence>
<sequence length="179" mass="20704">MSRDWSKLDELILYVAQRCAGDSRFGKIKLNKILFYADFKAFLKTGKSITGENYVKQPFGPVPCHLEKRLKHLKGKDLEVVETEFFRRRQQRVVPKREARLDKFSGEEIAIVDDVIRQSANYTGSDISELSHRFSAWRVAEIGEEIPYEAALVQTGERTREKLQVAETLLKRARDARSK</sequence>
<protein>
    <recommendedName>
        <fullName evidence="1">Antitoxin SocA-like Panacea domain-containing protein</fullName>
    </recommendedName>
</protein>
<dbReference type="Proteomes" id="UP000662873">
    <property type="component" value="Chromosome"/>
</dbReference>
<dbReference type="InterPro" id="IPR025272">
    <property type="entry name" value="SocA_Panacea"/>
</dbReference>
<evidence type="ECO:0000259" key="1">
    <source>
        <dbReference type="Pfam" id="PF13274"/>
    </source>
</evidence>
<gene>
    <name evidence="2" type="ORF">NPRO_07170</name>
</gene>
<dbReference type="AlphaFoldDB" id="A0A809RTQ0"/>
<feature type="domain" description="Antitoxin SocA-like Panacea" evidence="1">
    <location>
        <begin position="30"/>
        <end position="137"/>
    </location>
</feature>
<proteinExistence type="predicted"/>
<organism evidence="2 3">
    <name type="scientific">Candidatus Nitrosymbiomonas proteolyticus</name>
    <dbReference type="NCBI Taxonomy" id="2608984"/>
    <lineage>
        <taxon>Bacteria</taxon>
        <taxon>Bacillati</taxon>
        <taxon>Armatimonadota</taxon>
        <taxon>Armatimonadota incertae sedis</taxon>
        <taxon>Candidatus Nitrosymbiomonas</taxon>
    </lineage>
</organism>
<dbReference type="KEGG" id="npy:NPRO_07170"/>
<evidence type="ECO:0000313" key="2">
    <source>
        <dbReference type="EMBL" id="BBO23122.1"/>
    </source>
</evidence>
<dbReference type="Pfam" id="PF13274">
    <property type="entry name" value="SocA_Panacea"/>
    <property type="match status" value="1"/>
</dbReference>
<name>A0A809RTQ0_9BACT</name>